<evidence type="ECO:0000313" key="2">
    <source>
        <dbReference type="EMBL" id="GGK56839.1"/>
    </source>
</evidence>
<reference evidence="3" key="1">
    <citation type="journal article" date="2019" name="Int. J. Syst. Evol. Microbiol.">
        <title>The Global Catalogue of Microorganisms (GCM) 10K type strain sequencing project: providing services to taxonomists for standard genome sequencing and annotation.</title>
        <authorList>
            <consortium name="The Broad Institute Genomics Platform"/>
            <consortium name="The Broad Institute Genome Sequencing Center for Infectious Disease"/>
            <person name="Wu L."/>
            <person name="Ma J."/>
        </authorList>
    </citation>
    <scope>NUCLEOTIDE SEQUENCE [LARGE SCALE GENOMIC DNA]</scope>
    <source>
        <strain evidence="3">CGMCC 1.5362</strain>
    </source>
</reference>
<evidence type="ECO:0008006" key="4">
    <source>
        <dbReference type="Google" id="ProtNLM"/>
    </source>
</evidence>
<dbReference type="Proteomes" id="UP000662111">
    <property type="component" value="Unassembled WGS sequence"/>
</dbReference>
<accession>A0ABQ2F3X7</accession>
<protein>
    <recommendedName>
        <fullName evidence="4">DivIVA domain-containing protein</fullName>
    </recommendedName>
</protein>
<gene>
    <name evidence="2" type="ORF">GCM10011509_01510</name>
</gene>
<dbReference type="EMBL" id="BMLB01000001">
    <property type="protein sequence ID" value="GGK56839.1"/>
    <property type="molecule type" value="Genomic_DNA"/>
</dbReference>
<feature type="region of interest" description="Disordered" evidence="1">
    <location>
        <begin position="1"/>
        <end position="34"/>
    </location>
</feature>
<sequence length="110" mass="11795">MSTDDQPTVPVPDGVAEGDLPEPGEFPTTRVHQGYRPEQVDALIEDVFDAVRSGGPAPSIADAKFEPTRGVRKGYEEEAVDTYLDELSEAVGQQPTPEPDDGTGTSHEVE</sequence>
<name>A0ABQ2F3X7_9MICO</name>
<dbReference type="RefSeq" id="WP_022921071.1">
    <property type="nucleotide sequence ID" value="NZ_BMLB01000001.1"/>
</dbReference>
<organism evidence="2 3">
    <name type="scientific">Ornithinimicrobium pekingense</name>
    <dbReference type="NCBI Taxonomy" id="384677"/>
    <lineage>
        <taxon>Bacteria</taxon>
        <taxon>Bacillati</taxon>
        <taxon>Actinomycetota</taxon>
        <taxon>Actinomycetes</taxon>
        <taxon>Micrococcales</taxon>
        <taxon>Ornithinimicrobiaceae</taxon>
        <taxon>Ornithinimicrobium</taxon>
    </lineage>
</organism>
<keyword evidence="3" id="KW-1185">Reference proteome</keyword>
<proteinExistence type="predicted"/>
<evidence type="ECO:0000256" key="1">
    <source>
        <dbReference type="SAM" id="MobiDB-lite"/>
    </source>
</evidence>
<comment type="caution">
    <text evidence="2">The sequence shown here is derived from an EMBL/GenBank/DDBJ whole genome shotgun (WGS) entry which is preliminary data.</text>
</comment>
<feature type="region of interest" description="Disordered" evidence="1">
    <location>
        <begin position="84"/>
        <end position="110"/>
    </location>
</feature>
<evidence type="ECO:0000313" key="3">
    <source>
        <dbReference type="Proteomes" id="UP000662111"/>
    </source>
</evidence>